<sequence>TVTLRWNESNTRGALLESAMMADSDIIIFSATTRTGQVKWKYQSLIPQSINIPASMIAVYQRLLMSLVLFLTGQYKSGSFESPQYVRSMVAREVIALALSTLFALFCLAQASVFGWLESDKTWKMKEIAFWGSFLFTGIAHSPDKPSYMLGFPQMSNWLSLCHFCMCLHTVDHPSPHLP</sequence>
<feature type="non-terminal residue" evidence="2">
    <location>
        <position position="1"/>
    </location>
</feature>
<reference evidence="2" key="1">
    <citation type="submission" date="2023-10" db="EMBL/GenBank/DDBJ databases">
        <title>Genome assembly of Pristionchus species.</title>
        <authorList>
            <person name="Yoshida K."/>
            <person name="Sommer R.J."/>
        </authorList>
    </citation>
    <scope>NUCLEOTIDE SEQUENCE</scope>
    <source>
        <strain evidence="2">RS0144</strain>
    </source>
</reference>
<evidence type="ECO:0000313" key="3">
    <source>
        <dbReference type="Proteomes" id="UP001432027"/>
    </source>
</evidence>
<evidence type="ECO:0000313" key="2">
    <source>
        <dbReference type="EMBL" id="GMT04959.1"/>
    </source>
</evidence>
<keyword evidence="1" id="KW-1133">Transmembrane helix</keyword>
<dbReference type="Proteomes" id="UP001432027">
    <property type="component" value="Unassembled WGS sequence"/>
</dbReference>
<name>A0AAV5UGB0_9BILA</name>
<accession>A0AAV5UGB0</accession>
<keyword evidence="1" id="KW-0472">Membrane</keyword>
<dbReference type="EMBL" id="BTSX01000006">
    <property type="protein sequence ID" value="GMT04959.1"/>
    <property type="molecule type" value="Genomic_DNA"/>
</dbReference>
<gene>
    <name evidence="2" type="ORF">PENTCL1PPCAC_27133</name>
</gene>
<organism evidence="2 3">
    <name type="scientific">Pristionchus entomophagus</name>
    <dbReference type="NCBI Taxonomy" id="358040"/>
    <lineage>
        <taxon>Eukaryota</taxon>
        <taxon>Metazoa</taxon>
        <taxon>Ecdysozoa</taxon>
        <taxon>Nematoda</taxon>
        <taxon>Chromadorea</taxon>
        <taxon>Rhabditida</taxon>
        <taxon>Rhabditina</taxon>
        <taxon>Diplogasteromorpha</taxon>
        <taxon>Diplogasteroidea</taxon>
        <taxon>Neodiplogasteridae</taxon>
        <taxon>Pristionchus</taxon>
    </lineage>
</organism>
<proteinExistence type="predicted"/>
<protein>
    <submittedName>
        <fullName evidence="2">Uncharacterized protein</fullName>
    </submittedName>
</protein>
<comment type="caution">
    <text evidence="2">The sequence shown here is derived from an EMBL/GenBank/DDBJ whole genome shotgun (WGS) entry which is preliminary data.</text>
</comment>
<feature type="transmembrane region" description="Helical" evidence="1">
    <location>
        <begin position="94"/>
        <end position="117"/>
    </location>
</feature>
<keyword evidence="3" id="KW-1185">Reference proteome</keyword>
<evidence type="ECO:0000256" key="1">
    <source>
        <dbReference type="SAM" id="Phobius"/>
    </source>
</evidence>
<dbReference type="AlphaFoldDB" id="A0AAV5UGB0"/>
<keyword evidence="1" id="KW-0812">Transmembrane</keyword>